<keyword evidence="6" id="KW-0175">Coiled coil</keyword>
<dbReference type="GO" id="GO:0000289">
    <property type="term" value="P:nuclear-transcribed mRNA poly(A) tail shortening"/>
    <property type="evidence" value="ECO:0007669"/>
    <property type="project" value="InterPro"/>
</dbReference>
<evidence type="ECO:0000256" key="3">
    <source>
        <dbReference type="ARBA" id="ARBA00022664"/>
    </source>
</evidence>
<accession>A0A1V9XT21</accession>
<evidence type="ECO:0000256" key="7">
    <source>
        <dbReference type="SAM" id="MobiDB-lite"/>
    </source>
</evidence>
<dbReference type="InterPro" id="IPR000719">
    <property type="entry name" value="Prot_kinase_dom"/>
</dbReference>
<evidence type="ECO:0000256" key="6">
    <source>
        <dbReference type="ARBA" id="ARBA00023054"/>
    </source>
</evidence>
<organism evidence="9 10">
    <name type="scientific">Tropilaelaps mercedesae</name>
    <dbReference type="NCBI Taxonomy" id="418985"/>
    <lineage>
        <taxon>Eukaryota</taxon>
        <taxon>Metazoa</taxon>
        <taxon>Ecdysozoa</taxon>
        <taxon>Arthropoda</taxon>
        <taxon>Chelicerata</taxon>
        <taxon>Arachnida</taxon>
        <taxon>Acari</taxon>
        <taxon>Parasitiformes</taxon>
        <taxon>Mesostigmata</taxon>
        <taxon>Gamasina</taxon>
        <taxon>Dermanyssoidea</taxon>
        <taxon>Laelapidae</taxon>
        <taxon>Tropilaelaps</taxon>
    </lineage>
</organism>
<dbReference type="GO" id="GO:0004672">
    <property type="term" value="F:protein kinase activity"/>
    <property type="evidence" value="ECO:0007669"/>
    <property type="project" value="InterPro"/>
</dbReference>
<keyword evidence="5" id="KW-0067">ATP-binding</keyword>
<dbReference type="GO" id="GO:0006397">
    <property type="term" value="P:mRNA processing"/>
    <property type="evidence" value="ECO:0007669"/>
    <property type="project" value="UniProtKB-KW"/>
</dbReference>
<dbReference type="STRING" id="418985.A0A1V9XT21"/>
<feature type="domain" description="Protein kinase" evidence="8">
    <location>
        <begin position="175"/>
        <end position="508"/>
    </location>
</feature>
<sequence>MVVDAGSSNKSGRVNKKRSRASNRKAQKVSLRIKIEDHKEFPPLNGPVSAESPGNVDYLSKEKPVEFGGTTYYVPQGLDAMAAPFQSVLNRLDKNSVAGQKLATSYDTTDEDGQSNRPGGVYFVNPSLLTNECPLFIYYGLRQAVWNRFVLSQEKLSEPVKEGMIFDTYQLHDQLEPRPGLICGRESTIYLGSQIKTGKCVAVRKVDAINPRNGRLTAIASKWRNLHHPYVVQLLSITTSRRENQSSVLFEYDYHPNARTLQQFCVDPQGYAITEYVIWSFTTQLVSALRAIHRDHLAVRTLCPQRVLVTGVDNCTVRINSVAISDVIEVADLPHLEVLQYCADVYEAPAEYRQQDIVQLGEVVQFMVGCLEQQGLKPSGELEYFVKSLTTGKFQIMDDAIEALGPRVFNQLDEIQAHKNVLEGELFKEIDNGRLFRLMTMVLQAVWECQSAEVDDLDEASLLIRLFGDFLFRNESLYHIVSALNKLDAGARTNIHLSTSSPLPHSYRSDGTRFGSCGQHCYVVTYEELRAIFHQRYMQNSATPASPAQCDACQFLQSGNPTVDPFRSYYDWLAFSRATAVDFVDIGNPSSAALMKARQLHQLPQSYGLPQTPKPYHV</sequence>
<protein>
    <submittedName>
        <fullName evidence="9">PAB-dependent poly(A)-specific ribonuclease subunit pan3-like</fullName>
    </submittedName>
</protein>
<dbReference type="InterPro" id="IPR030844">
    <property type="entry name" value="PAN3"/>
</dbReference>
<dbReference type="SUPFAM" id="SSF56112">
    <property type="entry name" value="Protein kinase-like (PK-like)"/>
    <property type="match status" value="1"/>
</dbReference>
<dbReference type="GO" id="GO:0008143">
    <property type="term" value="F:poly(A) binding"/>
    <property type="evidence" value="ECO:0007669"/>
    <property type="project" value="TreeGrafter"/>
</dbReference>
<evidence type="ECO:0000313" key="9">
    <source>
        <dbReference type="EMBL" id="OQR76591.1"/>
    </source>
</evidence>
<evidence type="ECO:0000256" key="1">
    <source>
        <dbReference type="ARBA" id="ARBA00004496"/>
    </source>
</evidence>
<evidence type="ECO:0000256" key="2">
    <source>
        <dbReference type="ARBA" id="ARBA00022490"/>
    </source>
</evidence>
<dbReference type="PROSITE" id="PS50011">
    <property type="entry name" value="PROTEIN_KINASE_DOM"/>
    <property type="match status" value="1"/>
</dbReference>
<dbReference type="EMBL" id="MNPL01004657">
    <property type="protein sequence ID" value="OQR76591.1"/>
    <property type="molecule type" value="Genomic_DNA"/>
</dbReference>
<dbReference type="InterPro" id="IPR041332">
    <property type="entry name" value="Pan3_CK"/>
</dbReference>
<dbReference type="OrthoDB" id="204958at2759"/>
<feature type="compositionally biased region" description="Polar residues" evidence="7">
    <location>
        <begin position="1"/>
        <end position="12"/>
    </location>
</feature>
<keyword evidence="3" id="KW-0507">mRNA processing</keyword>
<evidence type="ECO:0000313" key="10">
    <source>
        <dbReference type="Proteomes" id="UP000192247"/>
    </source>
</evidence>
<dbReference type="Gene3D" id="1.10.510.10">
    <property type="entry name" value="Transferase(Phosphotransferase) domain 1"/>
    <property type="match status" value="1"/>
</dbReference>
<dbReference type="InParanoid" id="A0A1V9XT21"/>
<keyword evidence="10" id="KW-1185">Reference proteome</keyword>
<dbReference type="PANTHER" id="PTHR12272:SF11">
    <property type="entry name" value="PAN2-PAN3 DEADENYLATION COMPLEX SUBUNIT PAN3"/>
    <property type="match status" value="1"/>
</dbReference>
<feature type="compositionally biased region" description="Basic residues" evidence="7">
    <location>
        <begin position="13"/>
        <end position="27"/>
    </location>
</feature>
<evidence type="ECO:0000256" key="5">
    <source>
        <dbReference type="ARBA" id="ARBA00022840"/>
    </source>
</evidence>
<evidence type="ECO:0000256" key="4">
    <source>
        <dbReference type="ARBA" id="ARBA00022741"/>
    </source>
</evidence>
<keyword evidence="4" id="KW-0547">Nucleotide-binding</keyword>
<proteinExistence type="predicted"/>
<dbReference type="GO" id="GO:0031251">
    <property type="term" value="C:PAN complex"/>
    <property type="evidence" value="ECO:0007669"/>
    <property type="project" value="InterPro"/>
</dbReference>
<gene>
    <name evidence="9" type="ORF">BIW11_07684</name>
</gene>
<feature type="region of interest" description="Disordered" evidence="7">
    <location>
        <begin position="1"/>
        <end position="29"/>
    </location>
</feature>
<comment type="subcellular location">
    <subcellularLocation>
        <location evidence="1">Cytoplasm</location>
    </subcellularLocation>
</comment>
<evidence type="ECO:0000259" key="8">
    <source>
        <dbReference type="PROSITE" id="PS50011"/>
    </source>
</evidence>
<dbReference type="Pfam" id="PF18101">
    <property type="entry name" value="Pan3_CK"/>
    <property type="match status" value="1"/>
</dbReference>
<dbReference type="Proteomes" id="UP000192247">
    <property type="component" value="Unassembled WGS sequence"/>
</dbReference>
<dbReference type="GO" id="GO:0005524">
    <property type="term" value="F:ATP binding"/>
    <property type="evidence" value="ECO:0007669"/>
    <property type="project" value="UniProtKB-KW"/>
</dbReference>
<dbReference type="AlphaFoldDB" id="A0A1V9XT21"/>
<name>A0A1V9XT21_9ACAR</name>
<reference evidence="9 10" key="1">
    <citation type="journal article" date="2017" name="Gigascience">
        <title>Draft genome of the honey bee ectoparasitic mite, Tropilaelaps mercedesae, is shaped by the parasitic life history.</title>
        <authorList>
            <person name="Dong X."/>
            <person name="Armstrong S.D."/>
            <person name="Xia D."/>
            <person name="Makepeace B.L."/>
            <person name="Darby A.C."/>
            <person name="Kadowaki T."/>
        </authorList>
    </citation>
    <scope>NUCLEOTIDE SEQUENCE [LARGE SCALE GENOMIC DNA]</scope>
    <source>
        <strain evidence="9">Wuxi-XJTLU</strain>
    </source>
</reference>
<dbReference type="PANTHER" id="PTHR12272">
    <property type="entry name" value="DEADENYLATION COMPLEX SUBUNIT PAN3"/>
    <property type="match status" value="1"/>
</dbReference>
<dbReference type="GO" id="GO:0000932">
    <property type="term" value="C:P-body"/>
    <property type="evidence" value="ECO:0007669"/>
    <property type="project" value="TreeGrafter"/>
</dbReference>
<keyword evidence="2" id="KW-0963">Cytoplasm</keyword>
<dbReference type="InterPro" id="IPR011009">
    <property type="entry name" value="Kinase-like_dom_sf"/>
</dbReference>
<comment type="caution">
    <text evidence="9">The sequence shown here is derived from an EMBL/GenBank/DDBJ whole genome shotgun (WGS) entry which is preliminary data.</text>
</comment>
<dbReference type="Gene3D" id="1.20.5.5160">
    <property type="match status" value="1"/>
</dbReference>